<keyword evidence="3" id="KW-1185">Reference proteome</keyword>
<dbReference type="SUPFAM" id="SSF81383">
    <property type="entry name" value="F-box domain"/>
    <property type="match status" value="1"/>
</dbReference>
<dbReference type="AlphaFoldDB" id="A0A8K0XPK6"/>
<comment type="caution">
    <text evidence="2">The sequence shown here is derived from an EMBL/GenBank/DDBJ whole genome shotgun (WGS) entry which is preliminary data.</text>
</comment>
<proteinExistence type="predicted"/>
<gene>
    <name evidence="2" type="ORF">BXZ70DRAFT_190479</name>
</gene>
<dbReference type="InterPro" id="IPR036047">
    <property type="entry name" value="F-box-like_dom_sf"/>
</dbReference>
<dbReference type="OrthoDB" id="10470994at2759"/>
<dbReference type="Pfam" id="PF12937">
    <property type="entry name" value="F-box-like"/>
    <property type="match status" value="1"/>
</dbReference>
<dbReference type="EMBL" id="JAEVFJ010000016">
    <property type="protein sequence ID" value="KAH8100405.1"/>
    <property type="molecule type" value="Genomic_DNA"/>
</dbReference>
<organism evidence="2 3">
    <name type="scientific">Cristinia sonorae</name>
    <dbReference type="NCBI Taxonomy" id="1940300"/>
    <lineage>
        <taxon>Eukaryota</taxon>
        <taxon>Fungi</taxon>
        <taxon>Dikarya</taxon>
        <taxon>Basidiomycota</taxon>
        <taxon>Agaricomycotina</taxon>
        <taxon>Agaricomycetes</taxon>
        <taxon>Agaricomycetidae</taxon>
        <taxon>Agaricales</taxon>
        <taxon>Pleurotineae</taxon>
        <taxon>Stephanosporaceae</taxon>
        <taxon>Cristinia</taxon>
    </lineage>
</organism>
<evidence type="ECO:0000313" key="2">
    <source>
        <dbReference type="EMBL" id="KAH8100405.1"/>
    </source>
</evidence>
<dbReference type="Proteomes" id="UP000813824">
    <property type="component" value="Unassembled WGS sequence"/>
</dbReference>
<evidence type="ECO:0000313" key="3">
    <source>
        <dbReference type="Proteomes" id="UP000813824"/>
    </source>
</evidence>
<sequence length="460" mass="52066">MMSEVRVAVHPHVPLEIIDNILRNLKAHWIRDLASCALVCRAWCEFTRRHLFYELSFAFEVASPIDFLTGTDSSAGHTKTLGSLIHFLERSPQIRNCVQKLTLRRQHPFRGSLLPHVLFQFMDLLHPSTLPALRHLSLINVVFIRPFGPGDAALASDSDSSLVPPLDSLQVHLDDGREINGNDVLFLLSMFHSVKHLNFTGCPTIINEEDTDVDAGDIRAYRVAEPKVLTLTKLSCYIPFLRTCSPSLMKNLCVFTAGLFDIQLMDDADISTLQQFFHDTRYTCGDVTLYYTLLDRNDRCRTPDFSFFAPFVRTFKLQFSLYEEEGDHANVSIWALVAKVLSTLLPAGPYPTSPFRLHTVILKISGREQPVNWLPEMYDHADLIKGLELPGAARRARLVEDVLLRILETQDLCGDDEEEGFGGLVVRVTSHDHMPVFDSRIRRLIKGVFARLDATSVLCF</sequence>
<dbReference type="CDD" id="cd09917">
    <property type="entry name" value="F-box_SF"/>
    <property type="match status" value="1"/>
</dbReference>
<evidence type="ECO:0000259" key="1">
    <source>
        <dbReference type="Pfam" id="PF12937"/>
    </source>
</evidence>
<protein>
    <recommendedName>
        <fullName evidence="1">F-box domain-containing protein</fullName>
    </recommendedName>
</protein>
<dbReference type="InterPro" id="IPR001810">
    <property type="entry name" value="F-box_dom"/>
</dbReference>
<feature type="domain" description="F-box" evidence="1">
    <location>
        <begin position="12"/>
        <end position="55"/>
    </location>
</feature>
<accession>A0A8K0XPK6</accession>
<name>A0A8K0XPK6_9AGAR</name>
<reference evidence="2" key="1">
    <citation type="journal article" date="2021" name="New Phytol.">
        <title>Evolutionary innovations through gain and loss of genes in the ectomycorrhizal Boletales.</title>
        <authorList>
            <person name="Wu G."/>
            <person name="Miyauchi S."/>
            <person name="Morin E."/>
            <person name="Kuo A."/>
            <person name="Drula E."/>
            <person name="Varga T."/>
            <person name="Kohler A."/>
            <person name="Feng B."/>
            <person name="Cao Y."/>
            <person name="Lipzen A."/>
            <person name="Daum C."/>
            <person name="Hundley H."/>
            <person name="Pangilinan J."/>
            <person name="Johnson J."/>
            <person name="Barry K."/>
            <person name="LaButti K."/>
            <person name="Ng V."/>
            <person name="Ahrendt S."/>
            <person name="Min B."/>
            <person name="Choi I.G."/>
            <person name="Park H."/>
            <person name="Plett J.M."/>
            <person name="Magnuson J."/>
            <person name="Spatafora J.W."/>
            <person name="Nagy L.G."/>
            <person name="Henrissat B."/>
            <person name="Grigoriev I.V."/>
            <person name="Yang Z.L."/>
            <person name="Xu J."/>
            <person name="Martin F.M."/>
        </authorList>
    </citation>
    <scope>NUCLEOTIDE SEQUENCE</scope>
    <source>
        <strain evidence="2">KKN 215</strain>
    </source>
</reference>